<dbReference type="AlphaFoldDB" id="A0A413ST31"/>
<dbReference type="Proteomes" id="UP000285642">
    <property type="component" value="Unassembled WGS sequence"/>
</dbReference>
<dbReference type="RefSeq" id="WP_118364115.1">
    <property type="nucleotide sequence ID" value="NZ_QSFS01000003.1"/>
</dbReference>
<reference evidence="1 2" key="1">
    <citation type="submission" date="2018-08" db="EMBL/GenBank/DDBJ databases">
        <title>A genome reference for cultivated species of the human gut microbiota.</title>
        <authorList>
            <person name="Zou Y."/>
            <person name="Xue W."/>
            <person name="Luo G."/>
        </authorList>
    </citation>
    <scope>NUCLEOTIDE SEQUENCE [LARGE SCALE GENOMIC DNA]</scope>
    <source>
        <strain evidence="1 2">AM42-8</strain>
    </source>
</reference>
<accession>A0A413ST31</accession>
<gene>
    <name evidence="1" type="ORF">DW924_03885</name>
</gene>
<sequence>MYSVTKRISMVKQPYGGYLNKKQFDITTIDDGKTLNEAENIHASLIGLAVDYLTRFMMGTSVEEAFKISLQGALCLDLFLNNASGKKGLALGNAKKLLKGIKDLDNESVSNACKLVGYDVCFRAGVIGYKPVEEIKPDSDTIENIVIMVKRSLAFWKEYGPITKDGFTFEGGYTDIVSSGDGDYLTENTLWDFKVSKEEPKSKYTLQLLMYYIMGCHSIHPEFQKIEKLGIFNPRKNKVYIAEISSINPEVIEKVSQDIIGYK</sequence>
<dbReference type="EMBL" id="QSFS01000003">
    <property type="protein sequence ID" value="RHA71762.1"/>
    <property type="molecule type" value="Genomic_DNA"/>
</dbReference>
<evidence type="ECO:0000313" key="1">
    <source>
        <dbReference type="EMBL" id="RHA71762.1"/>
    </source>
</evidence>
<evidence type="ECO:0000313" key="2">
    <source>
        <dbReference type="Proteomes" id="UP000285642"/>
    </source>
</evidence>
<organism evidence="1 2">
    <name type="scientific">Dorea formicigenerans</name>
    <dbReference type="NCBI Taxonomy" id="39486"/>
    <lineage>
        <taxon>Bacteria</taxon>
        <taxon>Bacillati</taxon>
        <taxon>Bacillota</taxon>
        <taxon>Clostridia</taxon>
        <taxon>Lachnospirales</taxon>
        <taxon>Lachnospiraceae</taxon>
        <taxon>Dorea</taxon>
    </lineage>
</organism>
<name>A0A413ST31_9FIRM</name>
<protein>
    <submittedName>
        <fullName evidence="1">Uncharacterized protein</fullName>
    </submittedName>
</protein>
<proteinExistence type="predicted"/>
<comment type="caution">
    <text evidence="1">The sequence shown here is derived from an EMBL/GenBank/DDBJ whole genome shotgun (WGS) entry which is preliminary data.</text>
</comment>